<dbReference type="Proteomes" id="UP000324800">
    <property type="component" value="Unassembled WGS sequence"/>
</dbReference>
<gene>
    <name evidence="1" type="ORF">EZS28_013581</name>
</gene>
<protein>
    <submittedName>
        <fullName evidence="1">Uncharacterized protein</fullName>
    </submittedName>
</protein>
<accession>A0A5J4W8S2</accession>
<dbReference type="AlphaFoldDB" id="A0A5J4W8S2"/>
<name>A0A5J4W8S2_9EUKA</name>
<organism evidence="1 2">
    <name type="scientific">Streblomastix strix</name>
    <dbReference type="NCBI Taxonomy" id="222440"/>
    <lineage>
        <taxon>Eukaryota</taxon>
        <taxon>Metamonada</taxon>
        <taxon>Preaxostyla</taxon>
        <taxon>Oxymonadida</taxon>
        <taxon>Streblomastigidae</taxon>
        <taxon>Streblomastix</taxon>
    </lineage>
</organism>
<sequence length="104" mass="12354">MKVSYVDIFIYLGEFEVCKVFYKTFDVENNAIGIKFIGKTQMDQIYREIHFLALGLEFTSSVEQRTEYGKLHEKPIYIEIKLHFLDRTVWDFALYTPTCNAHED</sequence>
<proteinExistence type="predicted"/>
<reference evidence="1 2" key="1">
    <citation type="submission" date="2019-03" db="EMBL/GenBank/DDBJ databases">
        <title>Single cell metagenomics reveals metabolic interactions within the superorganism composed of flagellate Streblomastix strix and complex community of Bacteroidetes bacteria on its surface.</title>
        <authorList>
            <person name="Treitli S.C."/>
            <person name="Kolisko M."/>
            <person name="Husnik F."/>
            <person name="Keeling P."/>
            <person name="Hampl V."/>
        </authorList>
    </citation>
    <scope>NUCLEOTIDE SEQUENCE [LARGE SCALE GENOMIC DNA]</scope>
    <source>
        <strain evidence="1">ST1C</strain>
    </source>
</reference>
<comment type="caution">
    <text evidence="1">The sequence shown here is derived from an EMBL/GenBank/DDBJ whole genome shotgun (WGS) entry which is preliminary data.</text>
</comment>
<dbReference type="EMBL" id="SNRW01003068">
    <property type="protein sequence ID" value="KAA6390892.1"/>
    <property type="molecule type" value="Genomic_DNA"/>
</dbReference>
<evidence type="ECO:0000313" key="2">
    <source>
        <dbReference type="Proteomes" id="UP000324800"/>
    </source>
</evidence>
<evidence type="ECO:0000313" key="1">
    <source>
        <dbReference type="EMBL" id="KAA6390892.1"/>
    </source>
</evidence>